<organism evidence="3 4">
    <name type="scientific">Clostridium thailandense</name>
    <dbReference type="NCBI Taxonomy" id="2794346"/>
    <lineage>
        <taxon>Bacteria</taxon>
        <taxon>Bacillati</taxon>
        <taxon>Bacillota</taxon>
        <taxon>Clostridia</taxon>
        <taxon>Eubacteriales</taxon>
        <taxon>Clostridiaceae</taxon>
        <taxon>Clostridium</taxon>
    </lineage>
</organism>
<accession>A0A949X2Z9</accession>
<sequence>MSDKRLTPYINMVEFLGKVLGPDYEIVLQNPNKKEHAIVAIANGHISGRRVGGPLTDLSLKLIADREYEHTDYKVNYNGLSKDKKIMRSSTFFIKDNGELIGILCINFDSSRYLDLSKEILYLCHPNQVVDENYNFTPTNHLLDVSENFTGSIPELIDAILESSFLNENIALNRLNRDEKLHIVDILNKKGVFLMKGAVGQVAEQLHCSEASIYRYLNTVSKNEEK</sequence>
<protein>
    <submittedName>
        <fullName evidence="3">PAS domain-containing protein</fullName>
    </submittedName>
</protein>
<dbReference type="Proteomes" id="UP000694308">
    <property type="component" value="Unassembled WGS sequence"/>
</dbReference>
<dbReference type="Pfam" id="PF08348">
    <property type="entry name" value="PAS_6"/>
    <property type="match status" value="1"/>
</dbReference>
<gene>
    <name evidence="3" type="ORF">I6U48_13170</name>
</gene>
<proteinExistence type="predicted"/>
<reference evidence="3" key="1">
    <citation type="submission" date="2020-12" db="EMBL/GenBank/DDBJ databases">
        <title>Clostridium thailandense sp. nov., a novel acetogenic bacterium isolated from peat land soil in Thailand.</title>
        <authorList>
            <person name="Chaikitkaew S."/>
            <person name="Birkeland N.K."/>
        </authorList>
    </citation>
    <scope>NUCLEOTIDE SEQUENCE</scope>
    <source>
        <strain evidence="3">PL3</strain>
    </source>
</reference>
<name>A0A949X2Z9_9CLOT</name>
<keyword evidence="4" id="KW-1185">Reference proteome</keyword>
<evidence type="ECO:0000259" key="1">
    <source>
        <dbReference type="Pfam" id="PF08348"/>
    </source>
</evidence>
<evidence type="ECO:0000313" key="4">
    <source>
        <dbReference type="Proteomes" id="UP000694308"/>
    </source>
</evidence>
<feature type="domain" description="YheO-like" evidence="1">
    <location>
        <begin position="6"/>
        <end position="116"/>
    </location>
</feature>
<comment type="caution">
    <text evidence="3">The sequence shown here is derived from an EMBL/GenBank/DDBJ whole genome shotgun (WGS) entry which is preliminary data.</text>
</comment>
<dbReference type="PANTHER" id="PTHR35568">
    <property type="entry name" value="TRANSCRIPTIONAL REGULATOR DAUR"/>
    <property type="match status" value="1"/>
</dbReference>
<evidence type="ECO:0000259" key="2">
    <source>
        <dbReference type="Pfam" id="PF13309"/>
    </source>
</evidence>
<dbReference type="EMBL" id="JAEEGC010000056">
    <property type="protein sequence ID" value="MBV7273859.1"/>
    <property type="molecule type" value="Genomic_DNA"/>
</dbReference>
<dbReference type="Pfam" id="PF13309">
    <property type="entry name" value="HTH_22"/>
    <property type="match status" value="1"/>
</dbReference>
<dbReference type="InterPro" id="IPR013559">
    <property type="entry name" value="YheO"/>
</dbReference>
<dbReference type="PANTHER" id="PTHR35568:SF1">
    <property type="entry name" value="TRANSCRIPTIONAL REGULATOR DAUR"/>
    <property type="match status" value="1"/>
</dbReference>
<dbReference type="InterPro" id="IPR039446">
    <property type="entry name" value="DauR-like"/>
</dbReference>
<feature type="domain" description="Transcriptional regulator DauR-like HTH" evidence="2">
    <location>
        <begin position="156"/>
        <end position="218"/>
    </location>
</feature>
<evidence type="ECO:0000313" key="3">
    <source>
        <dbReference type="EMBL" id="MBV7273859.1"/>
    </source>
</evidence>
<dbReference type="AlphaFoldDB" id="A0A949X2Z9"/>
<dbReference type="InterPro" id="IPR039445">
    <property type="entry name" value="DauR-like_HTH"/>
</dbReference>
<dbReference type="RefSeq" id="WP_218320928.1">
    <property type="nucleotide sequence ID" value="NZ_JAEEGC010000056.1"/>
</dbReference>